<organism evidence="1 2">
    <name type="scientific">Streptococcus sanguinis</name>
    <dbReference type="NCBI Taxonomy" id="1305"/>
    <lineage>
        <taxon>Bacteria</taxon>
        <taxon>Bacillati</taxon>
        <taxon>Bacillota</taxon>
        <taxon>Bacilli</taxon>
        <taxon>Lactobacillales</taxon>
        <taxon>Streptococcaceae</taxon>
        <taxon>Streptococcus</taxon>
    </lineage>
</organism>
<evidence type="ECO:0000313" key="1">
    <source>
        <dbReference type="EMBL" id="QKQ45129.1"/>
    </source>
</evidence>
<dbReference type="Proteomes" id="UP000509459">
    <property type="component" value="Chromosome"/>
</dbReference>
<evidence type="ECO:0000313" key="2">
    <source>
        <dbReference type="Proteomes" id="UP000509459"/>
    </source>
</evidence>
<gene>
    <name evidence="1" type="ORF">FOC72_01940</name>
</gene>
<accession>A0A8B6N1G2</accession>
<protein>
    <submittedName>
        <fullName evidence="1">Uncharacterized protein</fullName>
    </submittedName>
</protein>
<proteinExistence type="predicted"/>
<reference evidence="1 2" key="1">
    <citation type="submission" date="2020-05" db="EMBL/GenBank/DDBJ databases">
        <title>FDA dAtabase for Regulatory Grade micrObial Sequences (FDA-ARGOS): Supporting development and validation of Infectious Disease Dx tests.</title>
        <authorList>
            <person name="Bojja K."/>
            <person name="Kessler A."/>
            <person name="Tallon L."/>
            <person name="Sadzewicz L."/>
            <person name="Zhao X."/>
            <person name="Vavikolanu K."/>
            <person name="Mehta A."/>
            <person name="Aluvathingal J."/>
            <person name="Nadendla S."/>
            <person name="Myers T."/>
            <person name="Yan Y."/>
            <person name="Sichtig H."/>
        </authorList>
    </citation>
    <scope>NUCLEOTIDE SEQUENCE [LARGE SCALE GENOMIC DNA]</scope>
    <source>
        <strain evidence="1 2">FDAARGOS_770</strain>
    </source>
</reference>
<dbReference type="AlphaFoldDB" id="A0A8B6N1G2"/>
<sequence length="148" mass="17279">MKQKSIQKIEEKIENKLKKQSIGLPIKYFSFLSNSKEEKMLNDLASQNLKEGKKDFAGYYQIPYQTLIDQELVRMTIFIDDSASVTTDQDLKEAATRLDARALPDGAYDFYYSYEKDESYESISYSFKVKDGKVVFYEDQKEELEAQE</sequence>
<name>A0A8B6N1G2_STRSA</name>
<dbReference type="EMBL" id="CP054570">
    <property type="protein sequence ID" value="QKQ45129.1"/>
    <property type="molecule type" value="Genomic_DNA"/>
</dbReference>